<dbReference type="EMBL" id="BPLR01010721">
    <property type="protein sequence ID" value="GIY41522.1"/>
    <property type="molecule type" value="Genomic_DNA"/>
</dbReference>
<dbReference type="AlphaFoldDB" id="A0AAV4T9C9"/>
<organism evidence="1 2">
    <name type="scientific">Caerostris extrusa</name>
    <name type="common">Bark spider</name>
    <name type="synonym">Caerostris bankana</name>
    <dbReference type="NCBI Taxonomy" id="172846"/>
    <lineage>
        <taxon>Eukaryota</taxon>
        <taxon>Metazoa</taxon>
        <taxon>Ecdysozoa</taxon>
        <taxon>Arthropoda</taxon>
        <taxon>Chelicerata</taxon>
        <taxon>Arachnida</taxon>
        <taxon>Araneae</taxon>
        <taxon>Araneomorphae</taxon>
        <taxon>Entelegynae</taxon>
        <taxon>Araneoidea</taxon>
        <taxon>Araneidae</taxon>
        <taxon>Caerostris</taxon>
    </lineage>
</organism>
<protein>
    <submittedName>
        <fullName evidence="1">Uncharacterized protein</fullName>
    </submittedName>
</protein>
<comment type="caution">
    <text evidence="1">The sequence shown here is derived from an EMBL/GenBank/DDBJ whole genome shotgun (WGS) entry which is preliminary data.</text>
</comment>
<evidence type="ECO:0000313" key="2">
    <source>
        <dbReference type="Proteomes" id="UP001054945"/>
    </source>
</evidence>
<proteinExistence type="predicted"/>
<reference evidence="1 2" key="1">
    <citation type="submission" date="2021-06" db="EMBL/GenBank/DDBJ databases">
        <title>Caerostris extrusa draft genome.</title>
        <authorList>
            <person name="Kono N."/>
            <person name="Arakawa K."/>
        </authorList>
    </citation>
    <scope>NUCLEOTIDE SEQUENCE [LARGE SCALE GENOMIC DNA]</scope>
</reference>
<name>A0AAV4T9C9_CAEEX</name>
<dbReference type="Proteomes" id="UP001054945">
    <property type="component" value="Unassembled WGS sequence"/>
</dbReference>
<accession>A0AAV4T9C9</accession>
<evidence type="ECO:0000313" key="1">
    <source>
        <dbReference type="EMBL" id="GIY41522.1"/>
    </source>
</evidence>
<sequence length="70" mass="7846">MVDIKHDVLKQVSSTAILISVQPLLELRVLEKENNVLSGDSIGSKYDNCSYYLADYQGRKELAENDKETG</sequence>
<keyword evidence="2" id="KW-1185">Reference proteome</keyword>
<gene>
    <name evidence="1" type="ORF">CEXT_218921</name>
</gene>